<proteinExistence type="inferred from homology"/>
<dbReference type="Pfam" id="PF00305">
    <property type="entry name" value="Lipoxygenase"/>
    <property type="match status" value="1"/>
</dbReference>
<dbReference type="Gene3D" id="3.10.450.60">
    <property type="match status" value="1"/>
</dbReference>
<evidence type="ECO:0000256" key="11">
    <source>
        <dbReference type="ARBA" id="ARBA00023004"/>
    </source>
</evidence>
<dbReference type="AlphaFoldDB" id="G7J629"/>
<dbReference type="SUPFAM" id="SSF48484">
    <property type="entry name" value="Lipoxigenase"/>
    <property type="match status" value="1"/>
</dbReference>
<evidence type="ECO:0000256" key="10">
    <source>
        <dbReference type="ARBA" id="ARBA00023002"/>
    </source>
</evidence>
<comment type="similarity">
    <text evidence="3 15">Belongs to the lipoxygenase family.</text>
</comment>
<dbReference type="Proteomes" id="UP000002051">
    <property type="component" value="Chromosome 3"/>
</dbReference>
<reference evidence="19 22" key="2">
    <citation type="journal article" date="2014" name="BMC Genomics">
        <title>An improved genome release (version Mt4.0) for the model legume Medicago truncatula.</title>
        <authorList>
            <person name="Tang H."/>
            <person name="Krishnakumar V."/>
            <person name="Bidwell S."/>
            <person name="Rosen B."/>
            <person name="Chan A."/>
            <person name="Zhou S."/>
            <person name="Gentzbittel L."/>
            <person name="Childs K.L."/>
            <person name="Yandell M."/>
            <person name="Gundlach H."/>
            <person name="Mayer K.F."/>
            <person name="Schwartz D.C."/>
            <person name="Town C.D."/>
        </authorList>
    </citation>
    <scope>GENOME REANNOTATION</scope>
    <source>
        <strain evidence="21 22">cv. Jemalong A17</strain>
    </source>
</reference>
<evidence type="ECO:0000256" key="13">
    <source>
        <dbReference type="ARBA" id="ARBA00023160"/>
    </source>
</evidence>
<dbReference type="STRING" id="3880.G7J629"/>
<dbReference type="PRINTS" id="PR00468">
    <property type="entry name" value="PLTLPOXGNASE"/>
</dbReference>
<reference evidence="19 22" key="1">
    <citation type="journal article" date="2011" name="Nature">
        <title>The Medicago genome provides insight into the evolution of rhizobial symbioses.</title>
        <authorList>
            <person name="Young N.D."/>
            <person name="Debelle F."/>
            <person name="Oldroyd G.E."/>
            <person name="Geurts R."/>
            <person name="Cannon S.B."/>
            <person name="Udvardi M.K."/>
            <person name="Benedito V.A."/>
            <person name="Mayer K.F."/>
            <person name="Gouzy J."/>
            <person name="Schoof H."/>
            <person name="Van de Peer Y."/>
            <person name="Proost S."/>
            <person name="Cook D.R."/>
            <person name="Meyers B.C."/>
            <person name="Spannagl M."/>
            <person name="Cheung F."/>
            <person name="De Mita S."/>
            <person name="Krishnakumar V."/>
            <person name="Gundlach H."/>
            <person name="Zhou S."/>
            <person name="Mudge J."/>
            <person name="Bharti A.K."/>
            <person name="Murray J.D."/>
            <person name="Naoumkina M.A."/>
            <person name="Rosen B."/>
            <person name="Silverstein K.A."/>
            <person name="Tang H."/>
            <person name="Rombauts S."/>
            <person name="Zhao P.X."/>
            <person name="Zhou P."/>
            <person name="Barbe V."/>
            <person name="Bardou P."/>
            <person name="Bechner M."/>
            <person name="Bellec A."/>
            <person name="Berger A."/>
            <person name="Berges H."/>
            <person name="Bidwell S."/>
            <person name="Bisseling T."/>
            <person name="Choisne N."/>
            <person name="Couloux A."/>
            <person name="Denny R."/>
            <person name="Deshpande S."/>
            <person name="Dai X."/>
            <person name="Doyle J.J."/>
            <person name="Dudez A.M."/>
            <person name="Farmer A.D."/>
            <person name="Fouteau S."/>
            <person name="Franken C."/>
            <person name="Gibelin C."/>
            <person name="Gish J."/>
            <person name="Goldstein S."/>
            <person name="Gonzalez A.J."/>
            <person name="Green P.J."/>
            <person name="Hallab A."/>
            <person name="Hartog M."/>
            <person name="Hua A."/>
            <person name="Humphray S.J."/>
            <person name="Jeong D.H."/>
            <person name="Jing Y."/>
            <person name="Jocker A."/>
            <person name="Kenton S.M."/>
            <person name="Kim D.J."/>
            <person name="Klee K."/>
            <person name="Lai H."/>
            <person name="Lang C."/>
            <person name="Lin S."/>
            <person name="Macmil S.L."/>
            <person name="Magdelenat G."/>
            <person name="Matthews L."/>
            <person name="McCorrison J."/>
            <person name="Monaghan E.L."/>
            <person name="Mun J.H."/>
            <person name="Najar F.Z."/>
            <person name="Nicholson C."/>
            <person name="Noirot C."/>
            <person name="O'Bleness M."/>
            <person name="Paule C.R."/>
            <person name="Poulain J."/>
            <person name="Prion F."/>
            <person name="Qin B."/>
            <person name="Qu C."/>
            <person name="Retzel E.F."/>
            <person name="Riddle C."/>
            <person name="Sallet E."/>
            <person name="Samain S."/>
            <person name="Samson N."/>
            <person name="Sanders I."/>
            <person name="Saurat O."/>
            <person name="Scarpelli C."/>
            <person name="Schiex T."/>
            <person name="Segurens B."/>
            <person name="Severin A.J."/>
            <person name="Sherrier D.J."/>
            <person name="Shi R."/>
            <person name="Sims S."/>
            <person name="Singer S.R."/>
            <person name="Sinharoy S."/>
            <person name="Sterck L."/>
            <person name="Viollet A."/>
            <person name="Wang B.B."/>
            <person name="Wang K."/>
            <person name="Wang M."/>
            <person name="Wang X."/>
            <person name="Warfsmann J."/>
            <person name="Weissenbach J."/>
            <person name="White D.D."/>
            <person name="White J.D."/>
            <person name="Wiley G.B."/>
            <person name="Wincker P."/>
            <person name="Xing Y."/>
            <person name="Yang L."/>
            <person name="Yao Z."/>
            <person name="Ying F."/>
            <person name="Zhai J."/>
            <person name="Zhou L."/>
            <person name="Zuber A."/>
            <person name="Denarie J."/>
            <person name="Dixon R.A."/>
            <person name="May G.D."/>
            <person name="Schwartz D.C."/>
            <person name="Rogers J."/>
            <person name="Quetier F."/>
            <person name="Town C.D."/>
            <person name="Roe B.A."/>
        </authorList>
    </citation>
    <scope>NUCLEOTIDE SEQUENCE [LARGE SCALE GENOMIC DNA]</scope>
    <source>
        <strain evidence="19">A17</strain>
        <strain evidence="21 22">cv. Jemalong A17</strain>
    </source>
</reference>
<dbReference type="Proteomes" id="UP000265566">
    <property type="component" value="Chromosome 3"/>
</dbReference>
<dbReference type="GO" id="GO:0006633">
    <property type="term" value="P:fatty acid biosynthetic process"/>
    <property type="evidence" value="ECO:0007669"/>
    <property type="project" value="UniProtKB-KW"/>
</dbReference>
<evidence type="ECO:0000256" key="15">
    <source>
        <dbReference type="RuleBase" id="RU003974"/>
    </source>
</evidence>
<dbReference type="Pfam" id="PF01477">
    <property type="entry name" value="PLAT"/>
    <property type="match status" value="1"/>
</dbReference>
<keyword evidence="10 15" id="KW-0560">Oxidoreductase</keyword>
<keyword evidence="5 16" id="KW-0444">Lipid biosynthesis</keyword>
<dbReference type="FunFam" id="1.20.245.10:FF:000002">
    <property type="entry name" value="Lipoxygenase"/>
    <property type="match status" value="1"/>
</dbReference>
<dbReference type="eggNOG" id="ENOG502QQSP">
    <property type="taxonomic scope" value="Eukaryota"/>
</dbReference>
<feature type="domain" description="Lipoxygenase" evidence="18">
    <location>
        <begin position="168"/>
        <end position="865"/>
    </location>
</feature>
<dbReference type="PROSITE" id="PS00711">
    <property type="entry name" value="LIPOXYGENASE_1"/>
    <property type="match status" value="1"/>
</dbReference>
<dbReference type="InterPro" id="IPR020834">
    <property type="entry name" value="LipOase_CS"/>
</dbReference>
<evidence type="ECO:0000256" key="5">
    <source>
        <dbReference type="ARBA" id="ARBA00022516"/>
    </source>
</evidence>
<dbReference type="EC" id="1.13.11.-" evidence="16"/>
<dbReference type="InterPro" id="IPR020833">
    <property type="entry name" value="LipOase_Fe_BS"/>
</dbReference>
<evidence type="ECO:0000259" key="17">
    <source>
        <dbReference type="PROSITE" id="PS50095"/>
    </source>
</evidence>
<evidence type="ECO:0000256" key="4">
    <source>
        <dbReference type="ARBA" id="ARBA00022490"/>
    </source>
</evidence>
<keyword evidence="6 15" id="KW-0479">Metal-binding</keyword>
<name>G7J629_MEDTR</name>
<keyword evidence="12" id="KW-0443">Lipid metabolism</keyword>
<dbReference type="EMBL" id="CM001219">
    <property type="protein sequence ID" value="AES71573.2"/>
    <property type="molecule type" value="Genomic_DNA"/>
</dbReference>
<dbReference type="OrthoDB" id="407298at2759"/>
<evidence type="ECO:0000256" key="7">
    <source>
        <dbReference type="ARBA" id="ARBA00022767"/>
    </source>
</evidence>
<keyword evidence="9 15" id="KW-0223">Dioxygenase</keyword>
<dbReference type="Gene3D" id="4.10.375.10">
    <property type="entry name" value="Lipoxygenase-1, Domain 2"/>
    <property type="match status" value="1"/>
</dbReference>
<evidence type="ECO:0000313" key="23">
    <source>
        <dbReference type="Proteomes" id="UP000265566"/>
    </source>
</evidence>
<accession>A0A0C3VJM6</accession>
<dbReference type="SUPFAM" id="SSF49723">
    <property type="entry name" value="Lipase/lipooxygenase domain (PLAT/LH2 domain)"/>
    <property type="match status" value="1"/>
</dbReference>
<dbReference type="EnsemblPlants" id="AES71573">
    <property type="protein sequence ID" value="AES71573"/>
    <property type="gene ID" value="MTR_3g079420"/>
</dbReference>
<dbReference type="InterPro" id="IPR000907">
    <property type="entry name" value="LipOase"/>
</dbReference>
<dbReference type="PROSITE" id="PS00081">
    <property type="entry name" value="LIPOXYGENASE_2"/>
    <property type="match status" value="1"/>
</dbReference>
<keyword evidence="22" id="KW-1185">Reference proteome</keyword>
<dbReference type="GO" id="GO:0046872">
    <property type="term" value="F:metal ion binding"/>
    <property type="evidence" value="ECO:0007669"/>
    <property type="project" value="UniProtKB-UniRule"/>
</dbReference>
<evidence type="ECO:0000256" key="1">
    <source>
        <dbReference type="ARBA" id="ARBA00001962"/>
    </source>
</evidence>
<dbReference type="InterPro" id="IPR036226">
    <property type="entry name" value="LipOase_C_sf"/>
</dbReference>
<comment type="subcellular location">
    <subcellularLocation>
        <location evidence="2">Cytoplasm</location>
    </subcellularLocation>
</comment>
<evidence type="ECO:0000256" key="3">
    <source>
        <dbReference type="ARBA" id="ARBA00009419"/>
    </source>
</evidence>
<keyword evidence="8" id="KW-0276">Fatty acid metabolism</keyword>
<dbReference type="PROSITE" id="PS50095">
    <property type="entry name" value="PLAT"/>
    <property type="match status" value="1"/>
</dbReference>
<evidence type="ECO:0000313" key="19">
    <source>
        <dbReference type="EMBL" id="AES71573.2"/>
    </source>
</evidence>
<dbReference type="GO" id="GO:0016702">
    <property type="term" value="F:oxidoreductase activity, acting on single donors with incorporation of molecular oxygen, incorporation of two atoms of oxygen"/>
    <property type="evidence" value="ECO:0000318"/>
    <property type="project" value="GO_Central"/>
</dbReference>
<dbReference type="SMR" id="G7J629"/>
<dbReference type="GO" id="GO:0005737">
    <property type="term" value="C:cytoplasm"/>
    <property type="evidence" value="ECO:0007669"/>
    <property type="project" value="UniProtKB-SubCell"/>
</dbReference>
<dbReference type="PRINTS" id="PR00087">
    <property type="entry name" value="LIPOXYGENASE"/>
</dbReference>
<evidence type="ECO:0000259" key="18">
    <source>
        <dbReference type="PROSITE" id="PS51393"/>
    </source>
</evidence>
<comment type="function">
    <text evidence="16">Plant lipoxygenase may be involved in a number of diverse aspects of plant physiology including growth and development, pest resistance, and senescence or responses to wounding.</text>
</comment>
<keyword evidence="11 15" id="KW-0408">Iron</keyword>
<organism evidence="19 22">
    <name type="scientific">Medicago truncatula</name>
    <name type="common">Barrel medic</name>
    <name type="synonym">Medicago tribuloides</name>
    <dbReference type="NCBI Taxonomy" id="3880"/>
    <lineage>
        <taxon>Eukaryota</taxon>
        <taxon>Viridiplantae</taxon>
        <taxon>Streptophyta</taxon>
        <taxon>Embryophyta</taxon>
        <taxon>Tracheophyta</taxon>
        <taxon>Spermatophyta</taxon>
        <taxon>Magnoliopsida</taxon>
        <taxon>eudicotyledons</taxon>
        <taxon>Gunneridae</taxon>
        <taxon>Pentapetalae</taxon>
        <taxon>rosids</taxon>
        <taxon>fabids</taxon>
        <taxon>Fabales</taxon>
        <taxon>Fabaceae</taxon>
        <taxon>Papilionoideae</taxon>
        <taxon>50 kb inversion clade</taxon>
        <taxon>NPAAA clade</taxon>
        <taxon>Hologalegina</taxon>
        <taxon>IRL clade</taxon>
        <taxon>Trifolieae</taxon>
        <taxon>Medicago</taxon>
    </lineage>
</organism>
<feature type="domain" description="PLAT" evidence="17">
    <location>
        <begin position="45"/>
        <end position="165"/>
    </location>
</feature>
<evidence type="ECO:0000256" key="8">
    <source>
        <dbReference type="ARBA" id="ARBA00022832"/>
    </source>
</evidence>
<dbReference type="InterPro" id="IPR036392">
    <property type="entry name" value="PLAT/LH2_dom_sf"/>
</dbReference>
<dbReference type="PANTHER" id="PTHR11771">
    <property type="entry name" value="LIPOXYGENASE"/>
    <property type="match status" value="1"/>
</dbReference>
<reference evidence="21" key="3">
    <citation type="submission" date="2015-04" db="UniProtKB">
        <authorList>
            <consortium name="EnsemblPlants"/>
        </authorList>
    </citation>
    <scope>IDENTIFICATION</scope>
    <source>
        <strain evidence="21">cv. Jemalong A17</strain>
    </source>
</reference>
<dbReference type="PROSITE" id="PS51393">
    <property type="entry name" value="LIPOXYGENASE_3"/>
    <property type="match status" value="1"/>
</dbReference>
<keyword evidence="4" id="KW-0963">Cytoplasm</keyword>
<keyword evidence="13 16" id="KW-0275">Fatty acid biosynthesis</keyword>
<keyword evidence="7 16" id="KW-0925">Oxylipin biosynthesis</keyword>
<evidence type="ECO:0000256" key="2">
    <source>
        <dbReference type="ARBA" id="ARBA00004496"/>
    </source>
</evidence>
<evidence type="ECO:0000313" key="20">
    <source>
        <dbReference type="EMBL" id="RHN68868.1"/>
    </source>
</evidence>
<evidence type="ECO:0000256" key="16">
    <source>
        <dbReference type="RuleBase" id="RU003975"/>
    </source>
</evidence>
<evidence type="ECO:0000256" key="12">
    <source>
        <dbReference type="ARBA" id="ARBA00023098"/>
    </source>
</evidence>
<reference evidence="23" key="4">
    <citation type="journal article" date="2018" name="Nat. Plants">
        <title>Whole-genome landscape of Medicago truncatula symbiotic genes.</title>
        <authorList>
            <person name="Pecrix Y."/>
            <person name="Staton S.E."/>
            <person name="Sallet E."/>
            <person name="Lelandais-Briere C."/>
            <person name="Moreau S."/>
            <person name="Carrere S."/>
            <person name="Blein T."/>
            <person name="Jardinaud M.F."/>
            <person name="Latrasse D."/>
            <person name="Zouine M."/>
            <person name="Zahm M."/>
            <person name="Kreplak J."/>
            <person name="Mayjonade B."/>
            <person name="Satge C."/>
            <person name="Perez M."/>
            <person name="Cauet S."/>
            <person name="Marande W."/>
            <person name="Chantry-Darmon C."/>
            <person name="Lopez-Roques C."/>
            <person name="Bouchez O."/>
            <person name="Berard A."/>
            <person name="Debelle F."/>
            <person name="Munos S."/>
            <person name="Bendahmane A."/>
            <person name="Berges H."/>
            <person name="Niebel A."/>
            <person name="Buitink J."/>
            <person name="Frugier F."/>
            <person name="Benhamed M."/>
            <person name="Crespi M."/>
            <person name="Gouzy J."/>
            <person name="Gamas P."/>
        </authorList>
    </citation>
    <scope>NUCLEOTIDE SEQUENCE [LARGE SCALE GENOMIC DNA]</scope>
    <source>
        <strain evidence="23">cv. Jemalong A17</strain>
    </source>
</reference>
<comment type="caution">
    <text evidence="14">Lacks conserved residue(s) required for the propagation of feature annotation.</text>
</comment>
<dbReference type="SMART" id="SM00308">
    <property type="entry name" value="LH2"/>
    <property type="match status" value="1"/>
</dbReference>
<dbReference type="Gene3D" id="1.20.245.10">
    <property type="entry name" value="Lipoxygenase-1, Domain 5"/>
    <property type="match status" value="1"/>
</dbReference>
<reference evidence="20" key="5">
    <citation type="journal article" date="2018" name="Nat. Plants">
        <title>Whole-genome landscape of Medicago truncatula symbiotic genes.</title>
        <authorList>
            <person name="Pecrix Y."/>
            <person name="Gamas P."/>
            <person name="Carrere S."/>
        </authorList>
    </citation>
    <scope>NUCLEOTIDE SEQUENCE</scope>
    <source>
        <tissue evidence="20">Leaves</tissue>
    </source>
</reference>
<dbReference type="GO" id="GO:0031408">
    <property type="term" value="P:oxylipin biosynthetic process"/>
    <property type="evidence" value="ECO:0007669"/>
    <property type="project" value="UniProtKB-UniRule"/>
</dbReference>
<sequence>MDCFSQCFKAVVGSNSDSDSNDTNKKSQNLIKVKAIVTLKHSDDGLIRNLVDGGIQQIEELVGKTLVLELVSNELDQETNSEKETVKGSAQCKEEKEDEEQYEAEFELSKDFGKVGAILIENEQHKELFLKTIVLHGFPDGPLNLTCNSWIQPKQDSPAKRVFFTDKSYLPSQTPRGLQRLRKEELMQLRGNGEGERKSSDRVYDYDVYNDLGDPDTNIELKRPVFGGTKQYPYPRRCRTGRKHSDADPLYEERSNLDFYVPRDESFSETKQTQFNTSTIALGITAVIQSLDTILTDPNLGFASFEDIEEIYKEGFHLPPFKSNDLTFLQKVIPKFIQAANDSQNLLRFDAPEPFKRDRFFWFSDVEFARETLAGANPYSIQLVKEWPLKSKLDPKIYGPPESAINREIIESQMKNYSTVEEAIEEKKLFMLDYYDFYIPYVSKVRKIEGTTLYGSRTLFFLTTEGILKPLAIELTRPPIDGKAQWKQVFTPSSDHSSNLWLWRLAKAHVLAHDSGHHQLISHWLRTHCVVEPIIIATHRQLSSMHPIFRLLHPHLRYTMEINKVAREVLINASGILEITFFPKKYTMELSSVAYDKLWQFDMQDLPNDLINRGMAVKDHSAQHGLKLAIEDYPFANDGLLIWDAIKQWVTDYVNHYYPSSSIVESDQELQAWWTEIRTVGHADKSEEPWWPNLKTQKDLTDIITTITWIASAHHAAVNFTQYAYIGFFPNRPTIARNKMPTEDPTKEEWEKFINKPEQTLLECFPSQIQATLFTVIMNILSEHSADEEYIGQKIEPSWGENPTIKAAFERFHRRLKEIEGIIDSRNKNKNLKNRNGAGIMPYESLKPFSGPGVTGKGVPYSISI</sequence>
<dbReference type="InterPro" id="IPR027433">
    <property type="entry name" value="Lipoxygenase_dom_3"/>
</dbReference>
<dbReference type="UniPathway" id="UPA00382"/>
<dbReference type="InterPro" id="IPR001246">
    <property type="entry name" value="LipOase_plant"/>
</dbReference>
<dbReference type="InterPro" id="IPR013819">
    <property type="entry name" value="LipOase_C"/>
</dbReference>
<comment type="pathway">
    <text evidence="16">Lipid metabolism; oxylipin biosynthesis.</text>
</comment>
<dbReference type="Gene3D" id="2.60.60.20">
    <property type="entry name" value="PLAT/LH2 domain"/>
    <property type="match status" value="1"/>
</dbReference>
<evidence type="ECO:0000256" key="9">
    <source>
        <dbReference type="ARBA" id="ARBA00022964"/>
    </source>
</evidence>
<dbReference type="HOGENOM" id="CLU_004282_0_0_1"/>
<dbReference type="Gramene" id="rna17282">
    <property type="protein sequence ID" value="RHN68868.1"/>
    <property type="gene ID" value="gene17282"/>
</dbReference>
<gene>
    <name evidence="21" type="primary">11443018</name>
    <name evidence="19" type="ordered locus">MTR_3g079420</name>
    <name evidence="20" type="ORF">MtrunA17_Chr3g0118621</name>
</gene>
<dbReference type="InterPro" id="IPR001024">
    <property type="entry name" value="PLAT/LH2_dom"/>
</dbReference>
<protein>
    <recommendedName>
        <fullName evidence="16">Lipoxygenase</fullName>
        <ecNumber evidence="16">1.13.11.-</ecNumber>
    </recommendedName>
</protein>
<dbReference type="EMBL" id="PSQE01000003">
    <property type="protein sequence ID" value="RHN68868.1"/>
    <property type="molecule type" value="Genomic_DNA"/>
</dbReference>
<evidence type="ECO:0000313" key="21">
    <source>
        <dbReference type="EnsemblPlants" id="AES71573"/>
    </source>
</evidence>
<dbReference type="KEGG" id="mtr:11443018"/>
<dbReference type="Gene3D" id="4.10.372.10">
    <property type="entry name" value="Lipoxygenase-1, Domain 3"/>
    <property type="match status" value="1"/>
</dbReference>
<evidence type="ECO:0000256" key="14">
    <source>
        <dbReference type="PROSITE-ProRule" id="PRU00152"/>
    </source>
</evidence>
<evidence type="ECO:0000313" key="22">
    <source>
        <dbReference type="Proteomes" id="UP000002051"/>
    </source>
</evidence>
<accession>G7J629</accession>
<dbReference type="GO" id="GO:0034440">
    <property type="term" value="P:lipid oxidation"/>
    <property type="evidence" value="ECO:0000318"/>
    <property type="project" value="GO_Central"/>
</dbReference>
<evidence type="ECO:0000256" key="6">
    <source>
        <dbReference type="ARBA" id="ARBA00022723"/>
    </source>
</evidence>
<comment type="cofactor">
    <cofactor evidence="1 15">
        <name>Fe cation</name>
        <dbReference type="ChEBI" id="CHEBI:24875"/>
    </cofactor>
</comment>
<dbReference type="PaxDb" id="3880-AES71573"/>